<evidence type="ECO:0000313" key="2">
    <source>
        <dbReference type="Proteomes" id="UP000235023"/>
    </source>
</evidence>
<dbReference type="Proteomes" id="UP000235023">
    <property type="component" value="Unassembled WGS sequence"/>
</dbReference>
<name>A0A2J5I0V2_9EURO</name>
<organism evidence="1 2">
    <name type="scientific">Aspergillus taichungensis</name>
    <dbReference type="NCBI Taxonomy" id="482145"/>
    <lineage>
        <taxon>Eukaryota</taxon>
        <taxon>Fungi</taxon>
        <taxon>Dikarya</taxon>
        <taxon>Ascomycota</taxon>
        <taxon>Pezizomycotina</taxon>
        <taxon>Eurotiomycetes</taxon>
        <taxon>Eurotiomycetidae</taxon>
        <taxon>Eurotiales</taxon>
        <taxon>Aspergillaceae</taxon>
        <taxon>Aspergillus</taxon>
        <taxon>Aspergillus subgen. Circumdati</taxon>
    </lineage>
</organism>
<gene>
    <name evidence="1" type="ORF">BDW42DRAFT_164891</name>
</gene>
<sequence length="108" mass="11702">MVVPIPVTFHTSPYRHPLPVPVSLYRGFLPLSHKADCSILSILLLLIGLASDCAWGRVVALWIRSVAGSGSTLSGRERKGVRCLMMDRGGVGRTCIQIVNNCFSCSSM</sequence>
<dbReference type="AlphaFoldDB" id="A0A2J5I0V2"/>
<proteinExistence type="predicted"/>
<evidence type="ECO:0000313" key="1">
    <source>
        <dbReference type="EMBL" id="PLN83434.1"/>
    </source>
</evidence>
<protein>
    <submittedName>
        <fullName evidence="1">Uncharacterized protein</fullName>
    </submittedName>
</protein>
<dbReference type="EMBL" id="KZ559519">
    <property type="protein sequence ID" value="PLN83434.1"/>
    <property type="molecule type" value="Genomic_DNA"/>
</dbReference>
<reference evidence="2" key="1">
    <citation type="submission" date="2017-12" db="EMBL/GenBank/DDBJ databases">
        <authorList>
            <consortium name="DOE Joint Genome Institute"/>
            <person name="Mondo S.J."/>
            <person name="Kjaerbolling I."/>
            <person name="Vesth T.C."/>
            <person name="Frisvad J.C."/>
            <person name="Nybo J.L."/>
            <person name="Theobald S."/>
            <person name="Kuo A."/>
            <person name="Bowyer P."/>
            <person name="Matsuda Y."/>
            <person name="Lyhne E.K."/>
            <person name="Kogle M.E."/>
            <person name="Clum A."/>
            <person name="Lipzen A."/>
            <person name="Salamov A."/>
            <person name="Ngan C.Y."/>
            <person name="Daum C."/>
            <person name="Chiniquy J."/>
            <person name="Barry K."/>
            <person name="LaButti K."/>
            <person name="Haridas S."/>
            <person name="Simmons B.A."/>
            <person name="Magnuson J.K."/>
            <person name="Mortensen U.H."/>
            <person name="Larsen T.O."/>
            <person name="Grigoriev I.V."/>
            <person name="Baker S.E."/>
            <person name="Andersen M.R."/>
            <person name="Nordberg H.P."/>
            <person name="Cantor M.N."/>
            <person name="Hua S.X."/>
        </authorList>
    </citation>
    <scope>NUCLEOTIDE SEQUENCE [LARGE SCALE GENOMIC DNA]</scope>
    <source>
        <strain evidence="2">IBT 19404</strain>
    </source>
</reference>
<accession>A0A2J5I0V2</accession>
<keyword evidence="2" id="KW-1185">Reference proteome</keyword>